<gene>
    <name evidence="3" type="ORF">ABB37_08594</name>
</gene>
<feature type="transmembrane region" description="Helical" evidence="2">
    <location>
        <begin position="304"/>
        <end position="326"/>
    </location>
</feature>
<proteinExistence type="predicted"/>
<keyword evidence="4" id="KW-1185">Reference proteome</keyword>
<feature type="region of interest" description="Disordered" evidence="1">
    <location>
        <begin position="385"/>
        <end position="404"/>
    </location>
</feature>
<dbReference type="EMBL" id="LGTL01000025">
    <property type="protein sequence ID" value="KPA75293.1"/>
    <property type="molecule type" value="Genomic_DNA"/>
</dbReference>
<dbReference type="OMA" id="WRSPPYE"/>
<accession>A0A0M9FSS6</accession>
<dbReference type="AlphaFoldDB" id="A0A0M9FSS6"/>
<feature type="compositionally biased region" description="Polar residues" evidence="1">
    <location>
        <begin position="433"/>
        <end position="452"/>
    </location>
</feature>
<keyword evidence="2" id="KW-1133">Transmembrane helix</keyword>
<reference evidence="3 4" key="1">
    <citation type="submission" date="2015-07" db="EMBL/GenBank/DDBJ databases">
        <title>High-quality genome of monoxenous trypanosomatid Leptomonas pyrrhocoris.</title>
        <authorList>
            <person name="Flegontov P."/>
            <person name="Butenko A."/>
            <person name="Firsov S."/>
            <person name="Vlcek C."/>
            <person name="Logacheva M.D."/>
            <person name="Field M."/>
            <person name="Filatov D."/>
            <person name="Flegontova O."/>
            <person name="Gerasimov E."/>
            <person name="Jackson A.P."/>
            <person name="Kelly S."/>
            <person name="Opperdoes F."/>
            <person name="O'Reilly A."/>
            <person name="Votypka J."/>
            <person name="Yurchenko V."/>
            <person name="Lukes J."/>
        </authorList>
    </citation>
    <scope>NUCLEOTIDE SEQUENCE [LARGE SCALE GENOMIC DNA]</scope>
    <source>
        <strain evidence="3">H10</strain>
    </source>
</reference>
<feature type="region of interest" description="Disordered" evidence="1">
    <location>
        <begin position="241"/>
        <end position="260"/>
    </location>
</feature>
<evidence type="ECO:0000313" key="4">
    <source>
        <dbReference type="Proteomes" id="UP000037923"/>
    </source>
</evidence>
<evidence type="ECO:0000256" key="1">
    <source>
        <dbReference type="SAM" id="MobiDB-lite"/>
    </source>
</evidence>
<sequence length="601" mass="66426">MRGGHYLPNKDDFWRSPPYEALREIVLRTAYHDALKIIMEHDYTFLFSDVMCNEQAPMPHVVYEDFMKVLTFCSRQRPPEEQFALPDNILRDLLCWAAYYCTLDPFYFTSASMFFRKVEQEQHLSPALHSAWVYICTAAGKIDEALAYAVYMDQHRIDFDPAVFALMLHPSLTPGQLHLRHVPQTAKGIVLQRRLCQDMQQHHSTTPVAVHAMFVYHVLTLRHTRKWEVLRAAAEWSRAGRQQHDSLERARRGRSPATRRTADAAVAGPVVSAEVMSPRTVQLAMALCGREKAVRWGPRTTKAMVFFMLSVTSAGATTADVVFVLLRIRRNERTALLAGLPRAVFNEAEQEELMAVVRRRSRVDPACAVAAPLLRELFAAGSTTSSSNSEAAVEGTASLQQQHGSDDGIMRALQDLQKLSMSAANRNDDDSSHTQYMSTARRISSEPVSSAGATYDEMRRREEATLLEDDAAVYPLTSPLASGVHELSLPQPADVARELLEAVMALDRASTQQDAATNLKAASFTTAGADTSANSNVAAASSSSSSSPPGEQLAALHASLEAMGTSASLSTWSAQQVEEEAEEARLRAQVSTAWIAPTYRP</sequence>
<keyword evidence="2" id="KW-0812">Transmembrane</keyword>
<evidence type="ECO:0000313" key="3">
    <source>
        <dbReference type="EMBL" id="KPA75293.1"/>
    </source>
</evidence>
<name>A0A0M9FSS6_LEPPY</name>
<keyword evidence="2" id="KW-0472">Membrane</keyword>
<dbReference type="RefSeq" id="XP_015653732.1">
    <property type="nucleotide sequence ID" value="XM_015807650.1"/>
</dbReference>
<evidence type="ECO:0000256" key="2">
    <source>
        <dbReference type="SAM" id="Phobius"/>
    </source>
</evidence>
<organism evidence="3 4">
    <name type="scientific">Leptomonas pyrrhocoris</name>
    <name type="common">Firebug parasite</name>
    <dbReference type="NCBI Taxonomy" id="157538"/>
    <lineage>
        <taxon>Eukaryota</taxon>
        <taxon>Discoba</taxon>
        <taxon>Euglenozoa</taxon>
        <taxon>Kinetoplastea</taxon>
        <taxon>Metakinetoplastina</taxon>
        <taxon>Trypanosomatida</taxon>
        <taxon>Trypanosomatidae</taxon>
        <taxon>Leishmaniinae</taxon>
        <taxon>Leptomonas</taxon>
    </lineage>
</organism>
<dbReference type="OrthoDB" id="263620at2759"/>
<feature type="region of interest" description="Disordered" evidence="1">
    <location>
        <begin position="423"/>
        <end position="455"/>
    </location>
</feature>
<dbReference type="GeneID" id="26908878"/>
<dbReference type="Proteomes" id="UP000037923">
    <property type="component" value="Unassembled WGS sequence"/>
</dbReference>
<comment type="caution">
    <text evidence="3">The sequence shown here is derived from an EMBL/GenBank/DDBJ whole genome shotgun (WGS) entry which is preliminary data.</text>
</comment>
<protein>
    <submittedName>
        <fullName evidence="3">Uncharacterized protein</fullName>
    </submittedName>
</protein>
<dbReference type="VEuPathDB" id="TriTrypDB:LpyrH10_25_0920"/>